<evidence type="ECO:0000313" key="4">
    <source>
        <dbReference type="Proteomes" id="UP000622166"/>
    </source>
</evidence>
<feature type="signal peptide" evidence="2">
    <location>
        <begin position="1"/>
        <end position="24"/>
    </location>
</feature>
<evidence type="ECO:0000256" key="1">
    <source>
        <dbReference type="SAM" id="MobiDB-lite"/>
    </source>
</evidence>
<protein>
    <submittedName>
        <fullName evidence="3">Lipoprotein</fullName>
    </submittedName>
</protein>
<dbReference type="AlphaFoldDB" id="A0A918UDN2"/>
<keyword evidence="3" id="KW-0449">Lipoprotein</keyword>
<reference evidence="3" key="1">
    <citation type="journal article" date="2014" name="Int. J. Syst. Evol. Microbiol.">
        <title>Complete genome sequence of Corynebacterium casei LMG S-19264T (=DSM 44701T), isolated from a smear-ripened cheese.</title>
        <authorList>
            <consortium name="US DOE Joint Genome Institute (JGI-PGF)"/>
            <person name="Walter F."/>
            <person name="Albersmeier A."/>
            <person name="Kalinowski J."/>
            <person name="Ruckert C."/>
        </authorList>
    </citation>
    <scope>NUCLEOTIDE SEQUENCE</scope>
    <source>
        <strain evidence="3">JCM 4815</strain>
    </source>
</reference>
<feature type="chain" id="PRO_5036813443" evidence="2">
    <location>
        <begin position="25"/>
        <end position="263"/>
    </location>
</feature>
<feature type="compositionally biased region" description="Basic and acidic residues" evidence="1">
    <location>
        <begin position="30"/>
        <end position="39"/>
    </location>
</feature>
<accession>A0A918UDN2</accession>
<organism evidence="3 4">
    <name type="scientific">Streptomyces poonensis</name>
    <dbReference type="NCBI Taxonomy" id="68255"/>
    <lineage>
        <taxon>Bacteria</taxon>
        <taxon>Bacillati</taxon>
        <taxon>Actinomycetota</taxon>
        <taxon>Actinomycetes</taxon>
        <taxon>Kitasatosporales</taxon>
        <taxon>Streptomycetaceae</taxon>
        <taxon>Streptomyces</taxon>
    </lineage>
</organism>
<name>A0A918UDN2_9ACTN</name>
<dbReference type="Proteomes" id="UP000622166">
    <property type="component" value="Unassembled WGS sequence"/>
</dbReference>
<keyword evidence="4" id="KW-1185">Reference proteome</keyword>
<keyword evidence="2" id="KW-0732">Signal</keyword>
<dbReference type="PROSITE" id="PS51257">
    <property type="entry name" value="PROKAR_LIPOPROTEIN"/>
    <property type="match status" value="1"/>
</dbReference>
<gene>
    <name evidence="3" type="ORF">GCM10010365_09380</name>
</gene>
<sequence>MRSTAVRRVGLAASAATLALLATACGGSDDGDKGTDAKDSTASASASAAPAAKALTAAELEKAALAQADVDNGEVDTKISGSADDVTKDKVKSEDAACAPLALAQSGAAQGDPAATVKRMWTEKGEEISDDEAMTEEAMLASLDVEMVFVTLASYEEGGAEKVVKDTEAAVQKCAGGFTYTAAGEKAETVKVTGTEAPKGADEAVAMNMSVTADSEEMPFKIVVARKGSTIVSVGAMNLASAVTGKDFEFPTQILDTQLKKLG</sequence>
<feature type="region of interest" description="Disordered" evidence="1">
    <location>
        <begin position="27"/>
        <end position="48"/>
    </location>
</feature>
<evidence type="ECO:0000256" key="2">
    <source>
        <dbReference type="SAM" id="SignalP"/>
    </source>
</evidence>
<reference evidence="3" key="2">
    <citation type="submission" date="2020-09" db="EMBL/GenBank/DDBJ databases">
        <authorList>
            <person name="Sun Q."/>
            <person name="Ohkuma M."/>
        </authorList>
    </citation>
    <scope>NUCLEOTIDE SEQUENCE</scope>
    <source>
        <strain evidence="3">JCM 4815</strain>
    </source>
</reference>
<dbReference type="EMBL" id="BMVW01000001">
    <property type="protein sequence ID" value="GGY92931.1"/>
    <property type="molecule type" value="Genomic_DNA"/>
</dbReference>
<proteinExistence type="predicted"/>
<evidence type="ECO:0000313" key="3">
    <source>
        <dbReference type="EMBL" id="GGY92931.1"/>
    </source>
</evidence>
<dbReference type="RefSeq" id="WP_189855494.1">
    <property type="nucleotide sequence ID" value="NZ_BMVW01000001.1"/>
</dbReference>
<comment type="caution">
    <text evidence="3">The sequence shown here is derived from an EMBL/GenBank/DDBJ whole genome shotgun (WGS) entry which is preliminary data.</text>
</comment>